<dbReference type="RefSeq" id="WP_156328986.1">
    <property type="nucleotide sequence ID" value="NZ_CACRSW010000023.1"/>
</dbReference>
<dbReference type="EMBL" id="CACRSW010000023">
    <property type="protein sequence ID" value="VYS98447.1"/>
    <property type="molecule type" value="Genomic_DNA"/>
</dbReference>
<dbReference type="InterPro" id="IPR013421">
    <property type="entry name" value="CRISPR-assoc_prot_Cas5_HALMA"/>
</dbReference>
<name>A0A6N2SY10_9FIRM</name>
<proteinExistence type="predicted"/>
<sequence length="246" mass="28559">MQALKFRLGGNTAFFKKPDVNSEIYFTYSQIHRVALLGLLGAIIGYKGYSEKNRKGYPEFYIKLKKLKIAIVPLPNNDMFDKKVQTFNNSTGCASNEASGTIIVKQVWLENPSWNIYILLDNKESYNLSEYMLKNKSVFIPYLGSNDHVADIDMVEVIEIYKSDKNKIDSIFLKDDLDIDYNGIDIFKYEENLPFALEENTDRHIRKKSIITNGTVIDNHVKNYLFLDKHSMYNIAFYSEEGLYEY</sequence>
<gene>
    <name evidence="2" type="ORF">AVLFYP127_00400</name>
</gene>
<reference evidence="2" key="1">
    <citation type="submission" date="2019-11" db="EMBL/GenBank/DDBJ databases">
        <authorList>
            <person name="Feng L."/>
        </authorList>
    </citation>
    <scope>NUCLEOTIDE SEQUENCE</scope>
    <source>
        <strain evidence="2">AvaginalisLFYP127</strain>
    </source>
</reference>
<dbReference type="InterPro" id="IPR013422">
    <property type="entry name" value="CRISPR-assoc_prot_Cas5_N"/>
</dbReference>
<protein>
    <recommendedName>
        <fullName evidence="3">CRISPR-associated protein Cas5</fullName>
    </recommendedName>
</protein>
<dbReference type="NCBIfam" id="TIGR02592">
    <property type="entry name" value="cas_Cas5h"/>
    <property type="match status" value="1"/>
</dbReference>
<evidence type="ECO:0008006" key="3">
    <source>
        <dbReference type="Google" id="ProtNLM"/>
    </source>
</evidence>
<dbReference type="GO" id="GO:0051607">
    <property type="term" value="P:defense response to virus"/>
    <property type="evidence" value="ECO:0007669"/>
    <property type="project" value="UniProtKB-KW"/>
</dbReference>
<organism evidence="2">
    <name type="scientific">Anaerococcus vaginalis</name>
    <dbReference type="NCBI Taxonomy" id="33037"/>
    <lineage>
        <taxon>Bacteria</taxon>
        <taxon>Bacillati</taxon>
        <taxon>Bacillota</taxon>
        <taxon>Tissierellia</taxon>
        <taxon>Tissierellales</taxon>
        <taxon>Peptoniphilaceae</taxon>
        <taxon>Anaerococcus</taxon>
    </lineage>
</organism>
<evidence type="ECO:0000256" key="1">
    <source>
        <dbReference type="ARBA" id="ARBA00023118"/>
    </source>
</evidence>
<keyword evidence="1" id="KW-0051">Antiviral defense</keyword>
<evidence type="ECO:0000313" key="2">
    <source>
        <dbReference type="EMBL" id="VYS98447.1"/>
    </source>
</evidence>
<dbReference type="NCBIfam" id="TIGR02593">
    <property type="entry name" value="CRISPR_cas5"/>
    <property type="match status" value="1"/>
</dbReference>
<dbReference type="AlphaFoldDB" id="A0A6N2SY10"/>
<accession>A0A6N2SY10</accession>